<keyword evidence="2" id="KW-0732">Signal</keyword>
<dbReference type="InterPro" id="IPR016186">
    <property type="entry name" value="C-type_lectin-like/link_sf"/>
</dbReference>
<dbReference type="Pfam" id="PF00059">
    <property type="entry name" value="Lectin_C"/>
    <property type="match status" value="1"/>
</dbReference>
<reference evidence="5" key="1">
    <citation type="submission" date="2025-08" db="UniProtKB">
        <authorList>
            <consortium name="RefSeq"/>
        </authorList>
    </citation>
    <scope>IDENTIFICATION</scope>
    <source>
        <tissue evidence="5">Testes</tissue>
    </source>
</reference>
<dbReference type="PROSITE" id="PS00615">
    <property type="entry name" value="C_TYPE_LECTIN_1"/>
    <property type="match status" value="1"/>
</dbReference>
<dbReference type="SMART" id="SM00034">
    <property type="entry name" value="CLECT"/>
    <property type="match status" value="1"/>
</dbReference>
<feature type="chain" id="PRO_5046253425" evidence="2">
    <location>
        <begin position="23"/>
        <end position="265"/>
    </location>
</feature>
<sequence>MTSVYFCILLWVFVSSLTCVRSIVVTSRLVDPPQDYDCEIVEWMSFPPTCTEDCTICEQFHNPPDNVATCVNYEVYIYPGEGCDPDDLPSVQCGLNCVEVDHCADEPCGPGFTCINLSNDFDCEAIPAEVTTTLPDVDGIRRCVTYTIHSDTATWDESTTTCENDGGYLAKIIDSRTQQLLNTNLDPLNAYWLGGNDKITEGTWVYGDSKSDKVCYNNWETGVTPQNDNEDCALLKWNNGGFVWEDEVCSMTANYICSTSQVYSG</sequence>
<evidence type="ECO:0000256" key="2">
    <source>
        <dbReference type="SAM" id="SignalP"/>
    </source>
</evidence>
<dbReference type="PANTHER" id="PTHR22801">
    <property type="entry name" value="LITHOSTATHINE"/>
    <property type="match status" value="1"/>
</dbReference>
<evidence type="ECO:0000313" key="5">
    <source>
        <dbReference type="RefSeq" id="XP_002736619.1"/>
    </source>
</evidence>
<feature type="signal peptide" evidence="2">
    <location>
        <begin position="1"/>
        <end position="22"/>
    </location>
</feature>
<dbReference type="SUPFAM" id="SSF56436">
    <property type="entry name" value="C-type lectin-like"/>
    <property type="match status" value="1"/>
</dbReference>
<protein>
    <submittedName>
        <fullName evidence="5">Aggrecan core protein-like</fullName>
    </submittedName>
</protein>
<dbReference type="PANTHER" id="PTHR22801:SF63">
    <property type="entry name" value="C-TYPE LECTIN DOMAIN-CONTAINING PROTEIN"/>
    <property type="match status" value="1"/>
</dbReference>
<dbReference type="InterPro" id="IPR050801">
    <property type="entry name" value="Ca-Dep_Lectins_ImmuneDev"/>
</dbReference>
<keyword evidence="4" id="KW-1185">Reference proteome</keyword>
<dbReference type="Proteomes" id="UP000694865">
    <property type="component" value="Unplaced"/>
</dbReference>
<name>A0ABM0GSV2_SACKO</name>
<dbReference type="InterPro" id="IPR016187">
    <property type="entry name" value="CTDL_fold"/>
</dbReference>
<dbReference type="InterPro" id="IPR001304">
    <property type="entry name" value="C-type_lectin-like"/>
</dbReference>
<dbReference type="InterPro" id="IPR018378">
    <property type="entry name" value="C-type_lectin_CS"/>
</dbReference>
<dbReference type="Gene3D" id="3.10.100.10">
    <property type="entry name" value="Mannose-Binding Protein A, subunit A"/>
    <property type="match status" value="1"/>
</dbReference>
<dbReference type="RefSeq" id="XP_002736619.1">
    <property type="nucleotide sequence ID" value="XM_002736573.2"/>
</dbReference>
<keyword evidence="1" id="KW-1015">Disulfide bond</keyword>
<gene>
    <name evidence="5" type="primary">LOC100377185</name>
</gene>
<evidence type="ECO:0000259" key="3">
    <source>
        <dbReference type="PROSITE" id="PS50041"/>
    </source>
</evidence>
<feature type="domain" description="C-type lectin" evidence="3">
    <location>
        <begin position="146"/>
        <end position="258"/>
    </location>
</feature>
<accession>A0ABM0GSV2</accession>
<proteinExistence type="predicted"/>
<evidence type="ECO:0000256" key="1">
    <source>
        <dbReference type="ARBA" id="ARBA00023157"/>
    </source>
</evidence>
<dbReference type="CDD" id="cd00037">
    <property type="entry name" value="CLECT"/>
    <property type="match status" value="1"/>
</dbReference>
<evidence type="ECO:0000313" key="4">
    <source>
        <dbReference type="Proteomes" id="UP000694865"/>
    </source>
</evidence>
<dbReference type="PROSITE" id="PS50041">
    <property type="entry name" value="C_TYPE_LECTIN_2"/>
    <property type="match status" value="1"/>
</dbReference>
<dbReference type="GeneID" id="100377185"/>
<organism evidence="4 5">
    <name type="scientific">Saccoglossus kowalevskii</name>
    <name type="common">Acorn worm</name>
    <dbReference type="NCBI Taxonomy" id="10224"/>
    <lineage>
        <taxon>Eukaryota</taxon>
        <taxon>Metazoa</taxon>
        <taxon>Hemichordata</taxon>
        <taxon>Enteropneusta</taxon>
        <taxon>Harrimaniidae</taxon>
        <taxon>Saccoglossus</taxon>
    </lineage>
</organism>